<dbReference type="PANTHER" id="PTHR11461">
    <property type="entry name" value="SERINE PROTEASE INHIBITOR, SERPIN"/>
    <property type="match status" value="1"/>
</dbReference>
<comment type="function">
    <text evidence="6">Major thyroid hormone transport protein in serum.</text>
</comment>
<reference evidence="12" key="1">
    <citation type="submission" date="2025-08" db="UniProtKB">
        <authorList>
            <consortium name="Ensembl"/>
        </authorList>
    </citation>
    <scope>IDENTIFICATION</scope>
</reference>
<dbReference type="FunFam" id="2.10.310.10:FF:000001">
    <property type="entry name" value="Serpin family A member 1"/>
    <property type="match status" value="1"/>
</dbReference>
<evidence type="ECO:0000313" key="12">
    <source>
        <dbReference type="Ensembl" id="ENSSANP00000090272.1"/>
    </source>
</evidence>
<dbReference type="InterPro" id="IPR023796">
    <property type="entry name" value="Serpin_dom"/>
</dbReference>
<dbReference type="Gene3D" id="2.30.39.10">
    <property type="entry name" value="Alpha-1-antitrypsin, domain 1"/>
    <property type="match status" value="1"/>
</dbReference>
<protein>
    <recommendedName>
        <fullName evidence="7">Thyroxine-binding globulin</fullName>
    </recommendedName>
    <alternativeName>
        <fullName evidence="9">Serpin A7</fullName>
    </alternativeName>
    <alternativeName>
        <fullName evidence="8">T4-binding globulin</fullName>
    </alternativeName>
</protein>
<accession>A0A671S1Q3</accession>
<feature type="domain" description="Serpin" evidence="11">
    <location>
        <begin position="2"/>
        <end position="302"/>
    </location>
</feature>
<evidence type="ECO:0000256" key="3">
    <source>
        <dbReference type="ARBA" id="ARBA00022525"/>
    </source>
</evidence>
<sequence>EQRTYIRYIYKNLRTGVDIDVGSALYASDKLKLLPEFLKEITEFYHSDGFTVDFSVKETLDKINTYVKEKTHGKIDQAVDGLESDTLMFLLAYIYFKGKWDMPFNPSRTHQSRFHVDAETTVPVQMMHQYESLKVYYDVELTSKVLCLDYNDSFSMFLAVPDIHRPVKTIKDLEMAISRQHIEKWRTAVRKRNTDIYVPKLSLKTSYFLKDILKGMGMADMFTDKADFTGISEERMLISKALHKASLDLDEKGTTAAAVTTVDFRLLSYSPLKTLHFDRPFMIFITDQKNDNILFFGKVVNPEEKQ</sequence>
<gene>
    <name evidence="12" type="primary">LOC107681213</name>
</gene>
<evidence type="ECO:0000256" key="9">
    <source>
        <dbReference type="ARBA" id="ARBA00043177"/>
    </source>
</evidence>
<evidence type="ECO:0000256" key="5">
    <source>
        <dbReference type="ARBA" id="ARBA00023180"/>
    </source>
</evidence>
<dbReference type="AlphaFoldDB" id="A0A671S1Q3"/>
<keyword evidence="13" id="KW-1185">Reference proteome</keyword>
<keyword evidence="5" id="KW-0325">Glycoprotein</keyword>
<dbReference type="FunFam" id="2.30.39.10:FF:000003">
    <property type="entry name" value="alpha-1-antitrypsin isoform X1"/>
    <property type="match status" value="1"/>
</dbReference>
<evidence type="ECO:0000256" key="10">
    <source>
        <dbReference type="RuleBase" id="RU000411"/>
    </source>
</evidence>
<dbReference type="InterPro" id="IPR036186">
    <property type="entry name" value="Serpin_sf"/>
</dbReference>
<dbReference type="Pfam" id="PF00079">
    <property type="entry name" value="Serpin"/>
    <property type="match status" value="1"/>
</dbReference>
<dbReference type="PROSITE" id="PS00284">
    <property type="entry name" value="SERPIN"/>
    <property type="match status" value="1"/>
</dbReference>
<evidence type="ECO:0000256" key="7">
    <source>
        <dbReference type="ARBA" id="ARBA00039512"/>
    </source>
</evidence>
<dbReference type="SMART" id="SM00093">
    <property type="entry name" value="SERPIN"/>
    <property type="match status" value="1"/>
</dbReference>
<dbReference type="InterPro" id="IPR000215">
    <property type="entry name" value="Serpin_fam"/>
</dbReference>
<evidence type="ECO:0000256" key="2">
    <source>
        <dbReference type="ARBA" id="ARBA00009500"/>
    </source>
</evidence>
<name>A0A671S1Q3_9TELE</name>
<comment type="subcellular location">
    <subcellularLocation>
        <location evidence="1">Secreted</location>
    </subcellularLocation>
</comment>
<dbReference type="InterPro" id="IPR042178">
    <property type="entry name" value="Serpin_sf_1"/>
</dbReference>
<dbReference type="Ensembl" id="ENSSANT00000095887.1">
    <property type="protein sequence ID" value="ENSSANP00000090272.1"/>
    <property type="gene ID" value="ENSSANG00000044636.1"/>
</dbReference>
<organism evidence="12 13">
    <name type="scientific">Sinocyclocheilus anshuiensis</name>
    <dbReference type="NCBI Taxonomy" id="1608454"/>
    <lineage>
        <taxon>Eukaryota</taxon>
        <taxon>Metazoa</taxon>
        <taxon>Chordata</taxon>
        <taxon>Craniata</taxon>
        <taxon>Vertebrata</taxon>
        <taxon>Euteleostomi</taxon>
        <taxon>Actinopterygii</taxon>
        <taxon>Neopterygii</taxon>
        <taxon>Teleostei</taxon>
        <taxon>Ostariophysi</taxon>
        <taxon>Cypriniformes</taxon>
        <taxon>Cyprinidae</taxon>
        <taxon>Cyprininae</taxon>
        <taxon>Sinocyclocheilus</taxon>
    </lineage>
</organism>
<dbReference type="Proteomes" id="UP000472260">
    <property type="component" value="Unassembled WGS sequence"/>
</dbReference>
<dbReference type="GO" id="GO:0004867">
    <property type="term" value="F:serine-type endopeptidase inhibitor activity"/>
    <property type="evidence" value="ECO:0007669"/>
    <property type="project" value="InterPro"/>
</dbReference>
<evidence type="ECO:0000259" key="11">
    <source>
        <dbReference type="SMART" id="SM00093"/>
    </source>
</evidence>
<evidence type="ECO:0000313" key="13">
    <source>
        <dbReference type="Proteomes" id="UP000472260"/>
    </source>
</evidence>
<evidence type="ECO:0000256" key="1">
    <source>
        <dbReference type="ARBA" id="ARBA00004613"/>
    </source>
</evidence>
<dbReference type="GO" id="GO:0005615">
    <property type="term" value="C:extracellular space"/>
    <property type="evidence" value="ECO:0007669"/>
    <property type="project" value="InterPro"/>
</dbReference>
<keyword evidence="4" id="KW-0732">Signal</keyword>
<evidence type="ECO:0000256" key="4">
    <source>
        <dbReference type="ARBA" id="ARBA00022729"/>
    </source>
</evidence>
<dbReference type="Gene3D" id="3.30.497.10">
    <property type="entry name" value="Antithrombin, subunit I, domain 2"/>
    <property type="match status" value="1"/>
</dbReference>
<evidence type="ECO:0000256" key="8">
    <source>
        <dbReference type="ARBA" id="ARBA00042967"/>
    </source>
</evidence>
<keyword evidence="3" id="KW-0964">Secreted</keyword>
<dbReference type="InterPro" id="IPR023795">
    <property type="entry name" value="Serpin_CS"/>
</dbReference>
<dbReference type="InterPro" id="IPR042185">
    <property type="entry name" value="Serpin_sf_2"/>
</dbReference>
<comment type="similarity">
    <text evidence="2 10">Belongs to the serpin family.</text>
</comment>
<reference evidence="12" key="2">
    <citation type="submission" date="2025-09" db="UniProtKB">
        <authorList>
            <consortium name="Ensembl"/>
        </authorList>
    </citation>
    <scope>IDENTIFICATION</scope>
</reference>
<dbReference type="SUPFAM" id="SSF56574">
    <property type="entry name" value="Serpins"/>
    <property type="match status" value="1"/>
</dbReference>
<proteinExistence type="inferred from homology"/>
<dbReference type="PANTHER" id="PTHR11461:SF375">
    <property type="entry name" value="THYROXINE-BINDING GLOBULIN"/>
    <property type="match status" value="1"/>
</dbReference>
<evidence type="ECO:0000256" key="6">
    <source>
        <dbReference type="ARBA" id="ARBA00037352"/>
    </source>
</evidence>